<keyword evidence="4" id="KW-1185">Reference proteome</keyword>
<accession>A0A9N8E303</accession>
<organism evidence="3 4">
    <name type="scientific">Seminavis robusta</name>
    <dbReference type="NCBI Taxonomy" id="568900"/>
    <lineage>
        <taxon>Eukaryota</taxon>
        <taxon>Sar</taxon>
        <taxon>Stramenopiles</taxon>
        <taxon>Ochrophyta</taxon>
        <taxon>Bacillariophyta</taxon>
        <taxon>Bacillariophyceae</taxon>
        <taxon>Bacillariophycidae</taxon>
        <taxon>Naviculales</taxon>
        <taxon>Naviculaceae</taxon>
        <taxon>Seminavis</taxon>
    </lineage>
</organism>
<feature type="compositionally biased region" description="Polar residues" evidence="1">
    <location>
        <begin position="153"/>
        <end position="163"/>
    </location>
</feature>
<proteinExistence type="predicted"/>
<feature type="compositionally biased region" description="Low complexity" evidence="1">
    <location>
        <begin position="227"/>
        <end position="240"/>
    </location>
</feature>
<evidence type="ECO:0000313" key="4">
    <source>
        <dbReference type="Proteomes" id="UP001153069"/>
    </source>
</evidence>
<dbReference type="EMBL" id="CAICTM010000564">
    <property type="protein sequence ID" value="CAB9512994.1"/>
    <property type="molecule type" value="Genomic_DNA"/>
</dbReference>
<evidence type="ECO:0000259" key="2">
    <source>
        <dbReference type="Pfam" id="PF20710"/>
    </source>
</evidence>
<dbReference type="Proteomes" id="UP001153069">
    <property type="component" value="Unassembled WGS sequence"/>
</dbReference>
<feature type="region of interest" description="Disordered" evidence="1">
    <location>
        <begin position="143"/>
        <end position="168"/>
    </location>
</feature>
<feature type="region of interest" description="Disordered" evidence="1">
    <location>
        <begin position="1"/>
        <end position="48"/>
    </location>
</feature>
<dbReference type="AlphaFoldDB" id="A0A9N8E303"/>
<evidence type="ECO:0000313" key="3">
    <source>
        <dbReference type="EMBL" id="CAB9512994.1"/>
    </source>
</evidence>
<name>A0A9N8E303_9STRA</name>
<comment type="caution">
    <text evidence="3">The sequence shown here is derived from an EMBL/GenBank/DDBJ whole genome shotgun (WGS) entry which is preliminary data.</text>
</comment>
<dbReference type="InterPro" id="IPR049227">
    <property type="entry name" value="DUF6824"/>
</dbReference>
<feature type="region of interest" description="Disordered" evidence="1">
    <location>
        <begin position="226"/>
        <end position="287"/>
    </location>
</feature>
<evidence type="ECO:0000256" key="1">
    <source>
        <dbReference type="SAM" id="MobiDB-lite"/>
    </source>
</evidence>
<dbReference type="Pfam" id="PF20710">
    <property type="entry name" value="DUF6824"/>
    <property type="match status" value="1"/>
</dbReference>
<feature type="domain" description="DUF6824" evidence="2">
    <location>
        <begin position="54"/>
        <end position="138"/>
    </location>
</feature>
<protein>
    <recommendedName>
        <fullName evidence="2">DUF6824 domain-containing protein</fullName>
    </recommendedName>
</protein>
<sequence>MNFGGDDNGPQRPIVGSDSLDQKIVSGPSALERRSSRGSSADGGDTIDTVHDADVLCGRGKSSFNHPGNKRFRDLITSSIQEYDRADSRLEKSLVVHSIVEGIRSVGGRFLKTDQDTGKWTELDDRACREKVGHAIRDAATISQTRRQRKKQIQSQTFGSSRFLQPRGPTARFTEMKMDTPDPVCFHDMVSFSNMMSGPRMFPPHGSSRLPHGPLVGSASMEATLFPSGQGQVQGPVVGSYSRAGSGTSSPPDDASFLAQIDEVLGPMSPSSLGSDPLADLLNLSTS</sequence>
<reference evidence="3" key="1">
    <citation type="submission" date="2020-06" db="EMBL/GenBank/DDBJ databases">
        <authorList>
            <consortium name="Plant Systems Biology data submission"/>
        </authorList>
    </citation>
    <scope>NUCLEOTIDE SEQUENCE</scope>
    <source>
        <strain evidence="3">D6</strain>
    </source>
</reference>
<dbReference type="OrthoDB" id="48818at2759"/>
<gene>
    <name evidence="3" type="ORF">SEMRO_565_G167650.1</name>
</gene>